<organism evidence="1 2">
    <name type="scientific">Gulo gulo</name>
    <name type="common">Wolverine</name>
    <name type="synonym">Gluton</name>
    <dbReference type="NCBI Taxonomy" id="48420"/>
    <lineage>
        <taxon>Eukaryota</taxon>
        <taxon>Metazoa</taxon>
        <taxon>Chordata</taxon>
        <taxon>Craniata</taxon>
        <taxon>Vertebrata</taxon>
        <taxon>Euteleostomi</taxon>
        <taxon>Mammalia</taxon>
        <taxon>Eutheria</taxon>
        <taxon>Laurasiatheria</taxon>
        <taxon>Carnivora</taxon>
        <taxon>Caniformia</taxon>
        <taxon>Musteloidea</taxon>
        <taxon>Mustelidae</taxon>
        <taxon>Guloninae</taxon>
        <taxon>Gulo</taxon>
    </lineage>
</organism>
<proteinExistence type="predicted"/>
<dbReference type="AlphaFoldDB" id="A0A9X9PZK3"/>
<dbReference type="Proteomes" id="UP000269945">
    <property type="component" value="Unassembled WGS sequence"/>
</dbReference>
<evidence type="ECO:0000313" key="2">
    <source>
        <dbReference type="Proteomes" id="UP000269945"/>
    </source>
</evidence>
<comment type="caution">
    <text evidence="1">The sequence shown here is derived from an EMBL/GenBank/DDBJ whole genome shotgun (WGS) entry which is preliminary data.</text>
</comment>
<evidence type="ECO:0000313" key="1">
    <source>
        <dbReference type="EMBL" id="VCW78974.1"/>
    </source>
</evidence>
<name>A0A9X9PZK3_GULGU</name>
<gene>
    <name evidence="1" type="ORF">BN2614_LOCUS1</name>
</gene>
<sequence>MPSNTCVGHCGPQWLRFGSPPSLGVDPTPGHHCPSADPAGWGDFKTAASPWSSGPASVVGVLEAQHPSLLSRADGPVRPARALRAPALLSAPDNPHLLSEAGFPHSPTPCLSLGQLTWGSLPMAMYTEL</sequence>
<reference evidence="1 2" key="1">
    <citation type="submission" date="2018-10" db="EMBL/GenBank/DDBJ databases">
        <authorList>
            <person name="Ekblom R."/>
            <person name="Jareborg N."/>
        </authorList>
    </citation>
    <scope>NUCLEOTIDE SEQUENCE [LARGE SCALE GENOMIC DNA]</scope>
    <source>
        <tissue evidence="1">Muscle</tissue>
    </source>
</reference>
<accession>A0A9X9PZK3</accession>
<dbReference type="EMBL" id="CYRY02011083">
    <property type="protein sequence ID" value="VCW78974.1"/>
    <property type="molecule type" value="Genomic_DNA"/>
</dbReference>
<keyword evidence="2" id="KW-1185">Reference proteome</keyword>
<protein>
    <submittedName>
        <fullName evidence="1">Uncharacterized protein</fullName>
    </submittedName>
</protein>